<evidence type="ECO:0000313" key="6">
    <source>
        <dbReference type="EMBL" id="ALL63684.1"/>
    </source>
</evidence>
<evidence type="ECO:0000256" key="2">
    <source>
        <dbReference type="ARBA" id="ARBA00022490"/>
    </source>
</evidence>
<protein>
    <recommendedName>
        <fullName evidence="5">Flagellar protein FliT</fullName>
    </recommendedName>
</protein>
<dbReference type="GO" id="GO:0044781">
    <property type="term" value="P:bacterial-type flagellum organization"/>
    <property type="evidence" value="ECO:0007669"/>
    <property type="project" value="UniProtKB-KW"/>
</dbReference>
<dbReference type="GeneID" id="69967917"/>
<keyword evidence="3" id="KW-1005">Bacterial flagellum biogenesis</keyword>
<dbReference type="EMBL" id="CP012746">
    <property type="protein sequence ID" value="ALL63684.1"/>
    <property type="molecule type" value="Genomic_DNA"/>
</dbReference>
<dbReference type="KEGG" id="bcai:K788_0007150"/>
<keyword evidence="2" id="KW-0963">Cytoplasm</keyword>
<reference evidence="6 7" key="1">
    <citation type="journal article" date="2014" name="Genome Announc.">
        <title>Draft Genome Sequence of the Haloacid-Degrading Burkholderia caribensis Strain MBA4.</title>
        <authorList>
            <person name="Pan Y."/>
            <person name="Kong K.F."/>
            <person name="Tsang J.S."/>
        </authorList>
    </citation>
    <scope>NUCLEOTIDE SEQUENCE [LARGE SCALE GENOMIC DNA]</scope>
    <source>
        <strain evidence="6 7">MBA4</strain>
    </source>
</reference>
<keyword evidence="6" id="KW-0969">Cilium</keyword>
<sequence>MSSNAEYFARYEAIAAISVRMVMAARDALWNDLVLLQDEYRHLVDALKHAEDGVRLSDDERSRKFDLIRQILANDATVRDLANPRMAKLQALFAPSRPAIVLKELYQAR</sequence>
<evidence type="ECO:0000256" key="1">
    <source>
        <dbReference type="ARBA" id="ARBA00004514"/>
    </source>
</evidence>
<accession>A0A0P0R6T8</accession>
<organism evidence="6 7">
    <name type="scientific">Paraburkholderia caribensis MBA4</name>
    <dbReference type="NCBI Taxonomy" id="1323664"/>
    <lineage>
        <taxon>Bacteria</taxon>
        <taxon>Pseudomonadati</taxon>
        <taxon>Pseudomonadota</taxon>
        <taxon>Betaproteobacteria</taxon>
        <taxon>Burkholderiales</taxon>
        <taxon>Burkholderiaceae</taxon>
        <taxon>Paraburkholderia</taxon>
    </lineage>
</organism>
<keyword evidence="6" id="KW-0282">Flagellum</keyword>
<dbReference type="AlphaFoldDB" id="A0A0P0R6T8"/>
<dbReference type="Pfam" id="PF05400">
    <property type="entry name" value="FliT"/>
    <property type="match status" value="1"/>
</dbReference>
<evidence type="ECO:0000256" key="5">
    <source>
        <dbReference type="ARBA" id="ARBA00093797"/>
    </source>
</evidence>
<name>A0A0P0R6T8_9BURK</name>
<gene>
    <name evidence="6" type="ORF">K788_0007150</name>
</gene>
<dbReference type="Gene3D" id="1.20.58.380">
    <property type="entry name" value="Flagellar protein flit"/>
    <property type="match status" value="1"/>
</dbReference>
<comment type="subcellular location">
    <subcellularLocation>
        <location evidence="1">Cytoplasm</location>
        <location evidence="1">Cytosol</location>
    </subcellularLocation>
</comment>
<dbReference type="RefSeq" id="WP_035991528.1">
    <property type="nucleotide sequence ID" value="NZ_CP012746.1"/>
</dbReference>
<dbReference type="InterPro" id="IPR008622">
    <property type="entry name" value="FliT"/>
</dbReference>
<proteinExistence type="predicted"/>
<evidence type="ECO:0000313" key="7">
    <source>
        <dbReference type="Proteomes" id="UP000019146"/>
    </source>
</evidence>
<evidence type="ECO:0000256" key="4">
    <source>
        <dbReference type="ARBA" id="ARBA00023186"/>
    </source>
</evidence>
<keyword evidence="4" id="KW-0143">Chaperone</keyword>
<dbReference type="Proteomes" id="UP000019146">
    <property type="component" value="Chromosome 1"/>
</dbReference>
<evidence type="ECO:0000256" key="3">
    <source>
        <dbReference type="ARBA" id="ARBA00022795"/>
    </source>
</evidence>
<keyword evidence="6" id="KW-0966">Cell projection</keyword>